<feature type="compositionally biased region" description="Polar residues" evidence="5">
    <location>
        <begin position="27"/>
        <end position="37"/>
    </location>
</feature>
<dbReference type="GO" id="GO:0005634">
    <property type="term" value="C:nucleus"/>
    <property type="evidence" value="ECO:0007669"/>
    <property type="project" value="TreeGrafter"/>
</dbReference>
<reference evidence="8" key="1">
    <citation type="submission" date="2023-10" db="EMBL/GenBank/DDBJ databases">
        <title>Genome assemblies of two species of porcelain crab, Petrolisthes cinctipes and Petrolisthes manimaculis (Anomura: Porcellanidae).</title>
        <authorList>
            <person name="Angst P."/>
        </authorList>
    </citation>
    <scope>NUCLEOTIDE SEQUENCE</scope>
    <source>
        <strain evidence="8">PB745_01</strain>
        <tissue evidence="8">Gill</tissue>
    </source>
</reference>
<feature type="compositionally biased region" description="Low complexity" evidence="5">
    <location>
        <begin position="283"/>
        <end position="297"/>
    </location>
</feature>
<evidence type="ECO:0000259" key="7">
    <source>
        <dbReference type="PROSITE" id="PS50898"/>
    </source>
</evidence>
<dbReference type="Gene3D" id="3.10.20.90">
    <property type="entry name" value="Phosphatidylinositol 3-kinase Catalytic Subunit, Chain A, domain 1"/>
    <property type="match status" value="2"/>
</dbReference>
<dbReference type="GO" id="GO:0005096">
    <property type="term" value="F:GTPase activator activity"/>
    <property type="evidence" value="ECO:0007669"/>
    <property type="project" value="UniProtKB-KW"/>
</dbReference>
<evidence type="ECO:0008006" key="10">
    <source>
        <dbReference type="Google" id="ProtNLM"/>
    </source>
</evidence>
<dbReference type="AlphaFoldDB" id="A0AAE1EYI2"/>
<feature type="compositionally biased region" description="Basic and acidic residues" evidence="5">
    <location>
        <begin position="623"/>
        <end position="635"/>
    </location>
</feature>
<dbReference type="InterPro" id="IPR036305">
    <property type="entry name" value="RGS_sf"/>
</dbReference>
<dbReference type="InterPro" id="IPR046995">
    <property type="entry name" value="RGS10/12/14-like"/>
</dbReference>
<feature type="compositionally biased region" description="Pro residues" evidence="5">
    <location>
        <begin position="1122"/>
        <end position="1139"/>
    </location>
</feature>
<evidence type="ECO:0000256" key="2">
    <source>
        <dbReference type="ARBA" id="ARBA00022468"/>
    </source>
</evidence>
<proteinExistence type="predicted"/>
<dbReference type="CDD" id="cd17067">
    <property type="entry name" value="RBD2_RGS12_like"/>
    <property type="match status" value="1"/>
</dbReference>
<dbReference type="InterPro" id="IPR024066">
    <property type="entry name" value="RGS_subdom1/3"/>
</dbReference>
<keyword evidence="9" id="KW-1185">Reference proteome</keyword>
<dbReference type="InterPro" id="IPR029071">
    <property type="entry name" value="Ubiquitin-like_domsf"/>
</dbReference>
<evidence type="ECO:0000313" key="9">
    <source>
        <dbReference type="Proteomes" id="UP001286313"/>
    </source>
</evidence>
<comment type="subcellular location">
    <subcellularLocation>
        <location evidence="1">Cytoplasm</location>
    </subcellularLocation>
</comment>
<feature type="region of interest" description="Disordered" evidence="5">
    <location>
        <begin position="1103"/>
        <end position="1188"/>
    </location>
</feature>
<feature type="domain" description="RGS" evidence="6">
    <location>
        <begin position="476"/>
        <end position="592"/>
    </location>
</feature>
<dbReference type="InterPro" id="IPR044926">
    <property type="entry name" value="RGS_subdomain_2"/>
</dbReference>
<dbReference type="GO" id="GO:0007165">
    <property type="term" value="P:signal transduction"/>
    <property type="evidence" value="ECO:0007669"/>
    <property type="project" value="InterPro"/>
</dbReference>
<accession>A0AAE1EYI2</accession>
<feature type="region of interest" description="Disordered" evidence="5">
    <location>
        <begin position="222"/>
        <end position="264"/>
    </location>
</feature>
<dbReference type="GO" id="GO:0005886">
    <property type="term" value="C:plasma membrane"/>
    <property type="evidence" value="ECO:0007669"/>
    <property type="project" value="TreeGrafter"/>
</dbReference>
<feature type="region of interest" description="Disordered" evidence="5">
    <location>
        <begin position="1"/>
        <end position="38"/>
    </location>
</feature>
<feature type="compositionally biased region" description="Low complexity" evidence="5">
    <location>
        <begin position="347"/>
        <end position="364"/>
    </location>
</feature>
<feature type="region of interest" description="Disordered" evidence="5">
    <location>
        <begin position="283"/>
        <end position="411"/>
    </location>
</feature>
<dbReference type="InterPro" id="IPR016137">
    <property type="entry name" value="RGS"/>
</dbReference>
<dbReference type="Proteomes" id="UP001286313">
    <property type="component" value="Unassembled WGS sequence"/>
</dbReference>
<dbReference type="FunFam" id="1.10.167.10:FF:000001">
    <property type="entry name" value="Putative regulator of g-protein signaling 12"/>
    <property type="match status" value="1"/>
</dbReference>
<dbReference type="SUPFAM" id="SSF54236">
    <property type="entry name" value="Ubiquitin-like"/>
    <property type="match status" value="2"/>
</dbReference>
<sequence length="1209" mass="133830">MPQWGRRGTGDQNMKPPENIKRPSPPETTNVNGSEVGNAQVLKAKITKGPELKNTKSFNMKASEVLNTKGPEVKSTAKGPEMKVKTVPEVRKLNPTEVKIIKPLDIKNKQTLEAVKPMKPPETIRPQTKQSHGIGVQGTARAQERMMIRMRVPETHSGRPRQPSALELANSGKSNQMLMATPIRIAMMENNNNNKVKLPFMPGAMLRSATTLEAEDLLHMSRNKRSSDHGHRGIARPGSMIEPTETEKKRSSDPILPGNTPTNSALSIRTLLDSGLESLGLRRLGAGRTRRTNAADTSTPNVTPGLKRSVPSPAGVQATPGPKKVKDKTSTPAKGAKKINTPEKDGSTSIDSSTTSVNFSTSHSATRRKKSTRRRGFFSNTSQCAAPANDSSSDEEEKVDGGVEKKWARSNSLRRTFNSARHNASHQQDPAAHSDTEIGKISGPHSLLDGECGSVGGSVSSERAIDVGRVGAWATSFEKLLEDPAGLHTFAEFLKKEYSHENIYFWTACERYKRLTDPDQLGAMAKVILERHLVTSAPEPVNVDSQARQHAQDGLHNPNQMLFAQAQKQIFNLMKFDSYSRFLKSGLYKDCVNRDMRGQTLPYPGDHTLDPDLRIHLDDSHIKLKKSRSDAEERRRKSLLPWSRKDRSKSKDRGEAEYRRRKKQGQRNTSDSSSIRSDVSGSRTSLNSSSDMPLGRRALSKESLTSGELGSLSGGEGYGRCRVMLPDLSNSVMAIRGDESVQSLLTKVLEKRGLSYSTFDVYYHKTDKLIDKREDSCILSGQEVRIEKRVLFRLDLPGRKTVCVKAKPGKVAMDVLKPILLKYGYKMDLMFVHKHGEDKGINPKCQLEELDGQKLMVQTKEEVKEWGVESGRQKKRGNTLDEITNRVFEDLLKGKADQNFDELGILDFDARSSRTDNSSDRSSSILGGFSRRNSLAPEKDPGSKGRKSSRSSVQENMSGRILPHDHPMVTKRRGNNSTTAKQENDELYEGLKRAQRSRLDDQRGTEINFELPDFLKCDQPQDKENQHAHLADQLLAHLECSFSDGAVLPTHQQAEEYFSMAHPEVWGGLPSSPSGQHSANATLMAPDLDLDFDETLRGDDSMCKVPLPETSSTSLHVDTPDFSPPPPIPLESAPVPPRMPLTALPLSPPPLPPKPKVGGVRGPPPRPPSRQLHLLNPPPFVSTSDDDALHSDPIHISRQTHDKFNISFV</sequence>
<dbReference type="SUPFAM" id="SSF48097">
    <property type="entry name" value="Regulator of G-protein signaling, RGS"/>
    <property type="match status" value="1"/>
</dbReference>
<evidence type="ECO:0000259" key="6">
    <source>
        <dbReference type="PROSITE" id="PS50132"/>
    </source>
</evidence>
<feature type="domain" description="RBD" evidence="7">
    <location>
        <begin position="719"/>
        <end position="789"/>
    </location>
</feature>
<dbReference type="EMBL" id="JAWQEG010003951">
    <property type="protein sequence ID" value="KAK3863735.1"/>
    <property type="molecule type" value="Genomic_DNA"/>
</dbReference>
<dbReference type="PANTHER" id="PTHR45945:SF3">
    <property type="entry name" value="REGULATOR OF G-PROTEIN SIGNALING LOCO"/>
    <property type="match status" value="1"/>
</dbReference>
<feature type="region of interest" description="Disordered" evidence="5">
    <location>
        <begin position="623"/>
        <end position="695"/>
    </location>
</feature>
<evidence type="ECO:0000256" key="4">
    <source>
        <dbReference type="ARBA" id="ARBA00022737"/>
    </source>
</evidence>
<dbReference type="Pfam" id="PF02196">
    <property type="entry name" value="RBD"/>
    <property type="match status" value="1"/>
</dbReference>
<feature type="region of interest" description="Disordered" evidence="5">
    <location>
        <begin position="911"/>
        <end position="986"/>
    </location>
</feature>
<dbReference type="Gene3D" id="1.10.196.10">
    <property type="match status" value="1"/>
</dbReference>
<dbReference type="PROSITE" id="PS50898">
    <property type="entry name" value="RBD"/>
    <property type="match status" value="2"/>
</dbReference>
<dbReference type="SMART" id="SM00315">
    <property type="entry name" value="RGS"/>
    <property type="match status" value="1"/>
</dbReference>
<dbReference type="Gene3D" id="1.10.167.10">
    <property type="entry name" value="Regulator of G-protein Signalling 4, domain 2"/>
    <property type="match status" value="1"/>
</dbReference>
<dbReference type="GO" id="GO:0008277">
    <property type="term" value="P:regulation of G protein-coupled receptor signaling pathway"/>
    <property type="evidence" value="ECO:0007669"/>
    <property type="project" value="TreeGrafter"/>
</dbReference>
<protein>
    <recommendedName>
        <fullName evidence="10">Regulator of G-protein signaling 12</fullName>
    </recommendedName>
</protein>
<feature type="domain" description="RBD" evidence="7">
    <location>
        <begin position="790"/>
        <end position="860"/>
    </location>
</feature>
<evidence type="ECO:0000313" key="8">
    <source>
        <dbReference type="EMBL" id="KAK3863735.1"/>
    </source>
</evidence>
<name>A0AAE1EYI2_PETCI</name>
<evidence type="ECO:0000256" key="3">
    <source>
        <dbReference type="ARBA" id="ARBA00022490"/>
    </source>
</evidence>
<gene>
    <name evidence="8" type="ORF">Pcinc_030515</name>
</gene>
<dbReference type="GO" id="GO:0005737">
    <property type="term" value="C:cytoplasm"/>
    <property type="evidence" value="ECO:0007669"/>
    <property type="project" value="UniProtKB-SubCell"/>
</dbReference>
<organism evidence="8 9">
    <name type="scientific">Petrolisthes cinctipes</name>
    <name type="common">Flat porcelain crab</name>
    <dbReference type="NCBI Taxonomy" id="88211"/>
    <lineage>
        <taxon>Eukaryota</taxon>
        <taxon>Metazoa</taxon>
        <taxon>Ecdysozoa</taxon>
        <taxon>Arthropoda</taxon>
        <taxon>Crustacea</taxon>
        <taxon>Multicrustacea</taxon>
        <taxon>Malacostraca</taxon>
        <taxon>Eumalacostraca</taxon>
        <taxon>Eucarida</taxon>
        <taxon>Decapoda</taxon>
        <taxon>Pleocyemata</taxon>
        <taxon>Anomura</taxon>
        <taxon>Galatheoidea</taxon>
        <taxon>Porcellanidae</taxon>
        <taxon>Petrolisthes</taxon>
    </lineage>
</organism>
<dbReference type="CDD" id="cd01817">
    <property type="entry name" value="RBD1_RGS12_like"/>
    <property type="match status" value="1"/>
</dbReference>
<keyword evidence="4" id="KW-0677">Repeat</keyword>
<feature type="compositionally biased region" description="Pro residues" evidence="5">
    <location>
        <begin position="1146"/>
        <end position="1155"/>
    </location>
</feature>
<dbReference type="PANTHER" id="PTHR45945">
    <property type="entry name" value="REGULATOR OF G-PROTEIN SIGNALING LOCO"/>
    <property type="match status" value="1"/>
</dbReference>
<feature type="compositionally biased region" description="Low complexity" evidence="5">
    <location>
        <begin position="669"/>
        <end position="685"/>
    </location>
</feature>
<dbReference type="InterPro" id="IPR003109">
    <property type="entry name" value="GoLoco_motif"/>
</dbReference>
<dbReference type="PROSITE" id="PS50877">
    <property type="entry name" value="GOLOCO"/>
    <property type="match status" value="1"/>
</dbReference>
<keyword evidence="2" id="KW-0343">GTPase activation</keyword>
<feature type="compositionally biased region" description="Basic residues" evidence="5">
    <location>
        <begin position="365"/>
        <end position="376"/>
    </location>
</feature>
<dbReference type="PROSITE" id="PS50132">
    <property type="entry name" value="RGS"/>
    <property type="match status" value="1"/>
</dbReference>
<evidence type="ECO:0000256" key="5">
    <source>
        <dbReference type="SAM" id="MobiDB-lite"/>
    </source>
</evidence>
<dbReference type="SMART" id="SM00455">
    <property type="entry name" value="RBD"/>
    <property type="match status" value="2"/>
</dbReference>
<feature type="region of interest" description="Disordered" evidence="5">
    <location>
        <begin position="120"/>
        <end position="142"/>
    </location>
</feature>
<dbReference type="InterPro" id="IPR003116">
    <property type="entry name" value="RBD_dom"/>
</dbReference>
<feature type="compositionally biased region" description="Basic and acidic residues" evidence="5">
    <location>
        <begin position="643"/>
        <end position="658"/>
    </location>
</feature>
<keyword evidence="3" id="KW-0963">Cytoplasm</keyword>
<comment type="caution">
    <text evidence="8">The sequence shown here is derived from an EMBL/GenBank/DDBJ whole genome shotgun (WGS) entry which is preliminary data.</text>
</comment>
<dbReference type="Pfam" id="PF00615">
    <property type="entry name" value="RGS"/>
    <property type="match status" value="1"/>
</dbReference>
<dbReference type="PRINTS" id="PR01301">
    <property type="entry name" value="RGSPROTEIN"/>
</dbReference>
<evidence type="ECO:0000256" key="1">
    <source>
        <dbReference type="ARBA" id="ARBA00004496"/>
    </source>
</evidence>
<dbReference type="SMART" id="SM00390">
    <property type="entry name" value="GoLoco"/>
    <property type="match status" value="1"/>
</dbReference>